<dbReference type="GO" id="GO:0005216">
    <property type="term" value="F:monoatomic ion channel activity"/>
    <property type="evidence" value="ECO:0007669"/>
    <property type="project" value="InterPro"/>
</dbReference>
<feature type="transmembrane region" description="Helical" evidence="10">
    <location>
        <begin position="312"/>
        <end position="333"/>
    </location>
</feature>
<dbReference type="InterPro" id="IPR018490">
    <property type="entry name" value="cNMP-bd_dom_sf"/>
</dbReference>
<dbReference type="Gene3D" id="1.10.287.630">
    <property type="entry name" value="Helix hairpin bin"/>
    <property type="match status" value="1"/>
</dbReference>
<keyword evidence="12" id="KW-1185">Reference proteome</keyword>
<dbReference type="Pfam" id="PF00520">
    <property type="entry name" value="Ion_trans"/>
    <property type="match status" value="1"/>
</dbReference>
<dbReference type="GO" id="GO:0016020">
    <property type="term" value="C:membrane"/>
    <property type="evidence" value="ECO:0007669"/>
    <property type="project" value="UniProtKB-SubCell"/>
</dbReference>
<sequence length="726" mass="83056">MANDIEMVRRVHRSSSVSIPMNALYQEENALVSHTGPLLRVTSRITPSGDTSCIEQENGMIHQITMDDNGNRRNEHLLRSGPLGLCNDPNCVVCPAVYKTKRATNCQVDNKKNNNVNGETEQWAWKSFSFLCPYLPIMNPHTGVVQKWNRCFVIFCLLAVFVDPLFFFLFRTQQDNMCIVLNWSFAIVIAIVRSVTDFVYLLHMLLQFRLAYVNPESRVVGAGDFVAEPKKIALHYLRGYFLLDLYNVFPLPQVIILFVIPRYLGSSAANYAKNLIRAVVLLQYIPRIYRFFPLLAGESTSGFIFESSWVNFIINLLLFVLAGHVVGSCWYLFGLQRVNQCLHEACSGSNVKYCNMFIDCGRGNNINLFNSKGESWQDWRNNGNASACFTTTGSFQYGVYQQAVLLTAERSIIRRYLYSLFWGFLQISTMAGNLAPSYFEGEVLFVMAIVGLGLLLFALLIGNMQNFLQGLERRKLEMQLRRRDVEQWMRHRRLPEELRRQVRQAERFSWAATRGVDERELMENLPDDLQREIRRHFFKFLKNVRIFSQMDEPLLDAIYEKLIPKIFIGGSHIVYKGGPLEKMLFIVRGKLESIGEDGIPAPLSEGDVCGEELLSWCLEHFSISKHGGEGKIKLPITQLLSSRTVRCLTNVEAFALRAADLEDVTALFARVLRNPKVKGEMRSKSPYWRTIAAIRIQVAWRYRQKQRQLKRASSSGSGHGSVHPSL</sequence>
<evidence type="ECO:0000256" key="5">
    <source>
        <dbReference type="ARBA" id="ARBA00022989"/>
    </source>
</evidence>
<gene>
    <name evidence="13" type="primary">LOC120262266</name>
</gene>
<comment type="subcellular location">
    <subcellularLocation>
        <location evidence="1">Membrane</location>
        <topology evidence="1">Multi-pass membrane protein</topology>
    </subcellularLocation>
</comment>
<evidence type="ECO:0000256" key="2">
    <source>
        <dbReference type="ARBA" id="ARBA00010486"/>
    </source>
</evidence>
<feature type="transmembrane region" description="Helical" evidence="10">
    <location>
        <begin position="182"/>
        <end position="206"/>
    </location>
</feature>
<dbReference type="RefSeq" id="XP_039126286.1">
    <property type="nucleotide sequence ID" value="XM_039270352.1"/>
</dbReference>
<evidence type="ECO:0000313" key="12">
    <source>
        <dbReference type="Proteomes" id="UP001515500"/>
    </source>
</evidence>
<evidence type="ECO:0000256" key="7">
    <source>
        <dbReference type="ARBA" id="ARBA00023136"/>
    </source>
</evidence>
<dbReference type="Gene3D" id="1.10.287.70">
    <property type="match status" value="1"/>
</dbReference>
<feature type="transmembrane region" description="Helical" evidence="10">
    <location>
        <begin position="245"/>
        <end position="263"/>
    </location>
</feature>
<evidence type="ECO:0000256" key="10">
    <source>
        <dbReference type="SAM" id="Phobius"/>
    </source>
</evidence>
<dbReference type="PANTHER" id="PTHR45651">
    <property type="entry name" value="CYCLIC NUCLEOTIDE-GATED ION CHANNEL 15-RELATED-RELATED"/>
    <property type="match status" value="1"/>
</dbReference>
<organism evidence="12 13">
    <name type="scientific">Dioscorea cayennensis subsp. rotundata</name>
    <name type="common">White Guinea yam</name>
    <name type="synonym">Dioscorea rotundata</name>
    <dbReference type="NCBI Taxonomy" id="55577"/>
    <lineage>
        <taxon>Eukaryota</taxon>
        <taxon>Viridiplantae</taxon>
        <taxon>Streptophyta</taxon>
        <taxon>Embryophyta</taxon>
        <taxon>Tracheophyta</taxon>
        <taxon>Spermatophyta</taxon>
        <taxon>Magnoliopsida</taxon>
        <taxon>Liliopsida</taxon>
        <taxon>Dioscoreales</taxon>
        <taxon>Dioscoreaceae</taxon>
        <taxon>Dioscorea</taxon>
    </lineage>
</organism>
<name>A0AB40BI67_DIOCR</name>
<evidence type="ECO:0000256" key="1">
    <source>
        <dbReference type="ARBA" id="ARBA00004141"/>
    </source>
</evidence>
<reference evidence="13" key="1">
    <citation type="submission" date="2025-08" db="UniProtKB">
        <authorList>
            <consortium name="RefSeq"/>
        </authorList>
    </citation>
    <scope>IDENTIFICATION</scope>
</reference>
<evidence type="ECO:0000259" key="11">
    <source>
        <dbReference type="PROSITE" id="PS50042"/>
    </source>
</evidence>
<dbReference type="CDD" id="cd00038">
    <property type="entry name" value="CAP_ED"/>
    <property type="match status" value="1"/>
</dbReference>
<feature type="transmembrane region" description="Helical" evidence="10">
    <location>
        <begin position="445"/>
        <end position="468"/>
    </location>
</feature>
<evidence type="ECO:0000256" key="4">
    <source>
        <dbReference type="ARBA" id="ARBA00022692"/>
    </source>
</evidence>
<dbReference type="InterPro" id="IPR000595">
    <property type="entry name" value="cNMP-bd_dom"/>
</dbReference>
<dbReference type="SMART" id="SM00100">
    <property type="entry name" value="cNMP"/>
    <property type="match status" value="1"/>
</dbReference>
<keyword evidence="7 10" id="KW-0472">Membrane</keyword>
<keyword evidence="5 10" id="KW-1133">Transmembrane helix</keyword>
<keyword evidence="3" id="KW-0813">Transport</keyword>
<feature type="transmembrane region" description="Helical" evidence="10">
    <location>
        <begin position="416"/>
        <end position="439"/>
    </location>
</feature>
<feature type="transmembrane region" description="Helical" evidence="10">
    <location>
        <begin position="152"/>
        <end position="170"/>
    </location>
</feature>
<evidence type="ECO:0000256" key="6">
    <source>
        <dbReference type="ARBA" id="ARBA00023065"/>
    </source>
</evidence>
<comment type="similarity">
    <text evidence="2">Belongs to the cyclic nucleotide-gated cation channel (TC 1.A.1.5) family.</text>
</comment>
<dbReference type="Gene3D" id="2.60.120.10">
    <property type="entry name" value="Jelly Rolls"/>
    <property type="match status" value="1"/>
</dbReference>
<keyword evidence="9" id="KW-0407">Ion channel</keyword>
<keyword evidence="8" id="KW-1071">Ligand-gated ion channel</keyword>
<feature type="domain" description="Cyclic nucleotide-binding" evidence="11">
    <location>
        <begin position="546"/>
        <end position="614"/>
    </location>
</feature>
<evidence type="ECO:0000313" key="13">
    <source>
        <dbReference type="RefSeq" id="XP_039126286.1"/>
    </source>
</evidence>
<accession>A0AB40BI67</accession>
<dbReference type="SUPFAM" id="SSF51206">
    <property type="entry name" value="cAMP-binding domain-like"/>
    <property type="match status" value="1"/>
</dbReference>
<keyword evidence="4 10" id="KW-0812">Transmembrane</keyword>
<evidence type="ECO:0000256" key="9">
    <source>
        <dbReference type="ARBA" id="ARBA00023303"/>
    </source>
</evidence>
<evidence type="ECO:0000256" key="8">
    <source>
        <dbReference type="ARBA" id="ARBA00023286"/>
    </source>
</evidence>
<dbReference type="InterPro" id="IPR005821">
    <property type="entry name" value="Ion_trans_dom"/>
</dbReference>
<dbReference type="GeneID" id="120262266"/>
<evidence type="ECO:0000256" key="3">
    <source>
        <dbReference type="ARBA" id="ARBA00022448"/>
    </source>
</evidence>
<dbReference type="AlphaFoldDB" id="A0AB40BI67"/>
<dbReference type="PANTHER" id="PTHR45651:SF11">
    <property type="entry name" value="CYCLIC NUCLEOTIDE-GATED ION CHANNEL 20, CHLOROPLASTIC-RELATED"/>
    <property type="match status" value="1"/>
</dbReference>
<dbReference type="Proteomes" id="UP001515500">
    <property type="component" value="Chromosome 5"/>
</dbReference>
<dbReference type="InterPro" id="IPR014710">
    <property type="entry name" value="RmlC-like_jellyroll"/>
</dbReference>
<keyword evidence="6" id="KW-0406">Ion transport</keyword>
<dbReference type="PROSITE" id="PS50042">
    <property type="entry name" value="CNMP_BINDING_3"/>
    <property type="match status" value="1"/>
</dbReference>
<dbReference type="SUPFAM" id="SSF81324">
    <property type="entry name" value="Voltage-gated potassium channels"/>
    <property type="match status" value="1"/>
</dbReference>
<protein>
    <submittedName>
        <fullName evidence="13">Probable cyclic nucleotide-gated ion channel 20, chloroplastic isoform X1</fullName>
    </submittedName>
</protein>
<proteinExistence type="inferred from homology"/>